<reference evidence="2 3" key="1">
    <citation type="submission" date="2023-07" db="EMBL/GenBank/DDBJ databases">
        <title>Genomic Encyclopedia of Type Strains, Phase IV (KMG-IV): sequencing the most valuable type-strain genomes for metagenomic binning, comparative biology and taxonomic classification.</title>
        <authorList>
            <person name="Goeker M."/>
        </authorList>
    </citation>
    <scope>NUCLEOTIDE SEQUENCE [LARGE SCALE GENOMIC DNA]</scope>
    <source>
        <strain evidence="2 3">DSM 25924</strain>
    </source>
</reference>
<protein>
    <submittedName>
        <fullName evidence="2">Inner membrane protein</fullName>
    </submittedName>
</protein>
<evidence type="ECO:0000256" key="1">
    <source>
        <dbReference type="SAM" id="Phobius"/>
    </source>
</evidence>
<dbReference type="Pfam" id="PF04307">
    <property type="entry name" value="YdjM"/>
    <property type="match status" value="1"/>
</dbReference>
<keyword evidence="1" id="KW-1133">Transmembrane helix</keyword>
<keyword evidence="1" id="KW-0472">Membrane</keyword>
<dbReference type="PANTHER" id="PTHR35531">
    <property type="entry name" value="INNER MEMBRANE PROTEIN YBCI-RELATED"/>
    <property type="match status" value="1"/>
</dbReference>
<accession>A0ABT9LZW3</accession>
<dbReference type="PANTHER" id="PTHR35531:SF1">
    <property type="entry name" value="INNER MEMBRANE PROTEIN YBCI-RELATED"/>
    <property type="match status" value="1"/>
</dbReference>
<evidence type="ECO:0000313" key="2">
    <source>
        <dbReference type="EMBL" id="MDP9729818.1"/>
    </source>
</evidence>
<dbReference type="EMBL" id="JAURUO010000023">
    <property type="protein sequence ID" value="MDP9729818.1"/>
    <property type="molecule type" value="Genomic_DNA"/>
</dbReference>
<feature type="transmembrane region" description="Helical" evidence="1">
    <location>
        <begin position="189"/>
        <end position="209"/>
    </location>
</feature>
<gene>
    <name evidence="2" type="ORF">J2S04_002792</name>
</gene>
<feature type="transmembrane region" description="Helical" evidence="1">
    <location>
        <begin position="69"/>
        <end position="87"/>
    </location>
</feature>
<comment type="caution">
    <text evidence="2">The sequence shown here is derived from an EMBL/GenBank/DDBJ whole genome shotgun (WGS) entry which is preliminary data.</text>
</comment>
<proteinExistence type="predicted"/>
<dbReference type="Proteomes" id="UP001229209">
    <property type="component" value="Unassembled WGS sequence"/>
</dbReference>
<dbReference type="RefSeq" id="WP_203114166.1">
    <property type="nucleotide sequence ID" value="NZ_JAURUO010000023.1"/>
</dbReference>
<keyword evidence="3" id="KW-1185">Reference proteome</keyword>
<feature type="transmembrane region" description="Helical" evidence="1">
    <location>
        <begin position="160"/>
        <end position="183"/>
    </location>
</feature>
<dbReference type="InterPro" id="IPR007404">
    <property type="entry name" value="YdjM-like"/>
</dbReference>
<keyword evidence="1" id="KW-0812">Transmembrane</keyword>
<sequence>MIYRTHAAFGAALMESVLVGEGAFSWQAGAAVVIAALVAVIPDVDHPQSWITLHVDPLRLVSRTFRHRTATHSLLSILFGYVLLFQLLHLPPWVASGIWVGWTSHALIDLLNPQGVMLFWPMPTPSLQKRLHWNGFIRNPVPLLTIPVQSFGEEILERLLLFYAMALGVLWIAAHIIVSLPFSRPLHRLLWHGINILTWPFLVHIALWLHIRA</sequence>
<evidence type="ECO:0000313" key="3">
    <source>
        <dbReference type="Proteomes" id="UP001229209"/>
    </source>
</evidence>
<organism evidence="2 3">
    <name type="scientific">Alicyclobacillus tolerans</name>
    <dbReference type="NCBI Taxonomy" id="90970"/>
    <lineage>
        <taxon>Bacteria</taxon>
        <taxon>Bacillati</taxon>
        <taxon>Bacillota</taxon>
        <taxon>Bacilli</taxon>
        <taxon>Bacillales</taxon>
        <taxon>Alicyclobacillaceae</taxon>
        <taxon>Alicyclobacillus</taxon>
    </lineage>
</organism>
<name>A0ABT9LZW3_9BACL</name>